<evidence type="ECO:0000259" key="2">
    <source>
        <dbReference type="Pfam" id="PF22725"/>
    </source>
</evidence>
<dbReference type="SUPFAM" id="SSF55347">
    <property type="entry name" value="Glyceraldehyde-3-phosphate dehydrogenase-like, C-terminal domain"/>
    <property type="match status" value="1"/>
</dbReference>
<dbReference type="GO" id="GO:0000166">
    <property type="term" value="F:nucleotide binding"/>
    <property type="evidence" value="ECO:0007669"/>
    <property type="project" value="InterPro"/>
</dbReference>
<dbReference type="Pfam" id="PF22725">
    <property type="entry name" value="GFO_IDH_MocA_C3"/>
    <property type="match status" value="1"/>
</dbReference>
<dbReference type="InterPro" id="IPR055170">
    <property type="entry name" value="GFO_IDH_MocA-like_dom"/>
</dbReference>
<comment type="caution">
    <text evidence="3">The sequence shown here is derived from an EMBL/GenBank/DDBJ whole genome shotgun (WGS) entry which is preliminary data.</text>
</comment>
<accession>A0A8J3ILP2</accession>
<dbReference type="PANTHER" id="PTHR43377:SF1">
    <property type="entry name" value="BILIVERDIN REDUCTASE A"/>
    <property type="match status" value="1"/>
</dbReference>
<feature type="domain" description="Gfo/Idh/MocA-like oxidoreductase N-terminal" evidence="1">
    <location>
        <begin position="4"/>
        <end position="123"/>
    </location>
</feature>
<dbReference type="Pfam" id="PF01408">
    <property type="entry name" value="GFO_IDH_MocA"/>
    <property type="match status" value="1"/>
</dbReference>
<reference evidence="3" key="1">
    <citation type="submission" date="2020-10" db="EMBL/GenBank/DDBJ databases">
        <title>Taxonomic study of unclassified bacteria belonging to the class Ktedonobacteria.</title>
        <authorList>
            <person name="Yabe S."/>
            <person name="Wang C.M."/>
            <person name="Zheng Y."/>
            <person name="Sakai Y."/>
            <person name="Cavaletti L."/>
            <person name="Monciardini P."/>
            <person name="Donadio S."/>
        </authorList>
    </citation>
    <scope>NUCLEOTIDE SEQUENCE</scope>
    <source>
        <strain evidence="3">ID150040</strain>
    </source>
</reference>
<protein>
    <submittedName>
        <fullName evidence="3">Oxidoreductase</fullName>
    </submittedName>
</protein>
<dbReference type="AlphaFoldDB" id="A0A8J3ILP2"/>
<dbReference type="SUPFAM" id="SSF51735">
    <property type="entry name" value="NAD(P)-binding Rossmann-fold domains"/>
    <property type="match status" value="1"/>
</dbReference>
<name>A0A8J3ILP2_9CHLR</name>
<dbReference type="Proteomes" id="UP000597444">
    <property type="component" value="Unassembled WGS sequence"/>
</dbReference>
<dbReference type="RefSeq" id="WP_220204317.1">
    <property type="nucleotide sequence ID" value="NZ_BNJK01000001.1"/>
</dbReference>
<dbReference type="EMBL" id="BNJK01000001">
    <property type="protein sequence ID" value="GHO93537.1"/>
    <property type="molecule type" value="Genomic_DNA"/>
</dbReference>
<organism evidence="3 4">
    <name type="scientific">Reticulibacter mediterranei</name>
    <dbReference type="NCBI Taxonomy" id="2778369"/>
    <lineage>
        <taxon>Bacteria</taxon>
        <taxon>Bacillati</taxon>
        <taxon>Chloroflexota</taxon>
        <taxon>Ktedonobacteria</taxon>
        <taxon>Ktedonobacterales</taxon>
        <taxon>Reticulibacteraceae</taxon>
        <taxon>Reticulibacter</taxon>
    </lineage>
</organism>
<evidence type="ECO:0000313" key="4">
    <source>
        <dbReference type="Proteomes" id="UP000597444"/>
    </source>
</evidence>
<dbReference type="InterPro" id="IPR036291">
    <property type="entry name" value="NAD(P)-bd_dom_sf"/>
</dbReference>
<dbReference type="InterPro" id="IPR000683">
    <property type="entry name" value="Gfo/Idh/MocA-like_OxRdtase_N"/>
</dbReference>
<dbReference type="InterPro" id="IPR051450">
    <property type="entry name" value="Gfo/Idh/MocA_Oxidoreductases"/>
</dbReference>
<dbReference type="PANTHER" id="PTHR43377">
    <property type="entry name" value="BILIVERDIN REDUCTASE A"/>
    <property type="match status" value="1"/>
</dbReference>
<proteinExistence type="predicted"/>
<keyword evidence="4" id="KW-1185">Reference proteome</keyword>
<dbReference type="Gene3D" id="3.40.50.720">
    <property type="entry name" value="NAD(P)-binding Rossmann-like Domain"/>
    <property type="match status" value="1"/>
</dbReference>
<feature type="domain" description="GFO/IDH/MocA-like oxidoreductase" evidence="2">
    <location>
        <begin position="132"/>
        <end position="248"/>
    </location>
</feature>
<sequence length="335" mass="37118">MKRFNIAVVGCGNVSRMHFEAYQSHSERIQIVAACDPDSGNLQQAQQQYGFAQGFASLEEMLAHAEWEVAVVCTPTPIRKPVVEALAAAGKHIFVEKPFADSYTVAQHMVNTCAQAGVQLAVNQNFRYHYPFEKARELIAQGQIGRVVNIVQQDLMFRQDKGWRIQTRRHALSVMGVHWLDGLRWLLQDTATSLICETRSSATIESVGETDAAVQITFKQGALASYVESFSSPISRTETLILGETGALVLTYRGLSLFDLKDSSQPRLQWENPLSGSHKPEATFIDLNLLLAALEQGEEPVNSGRDNLQTIALLDGAYRSAEEQRPIIFNEGVPV</sequence>
<dbReference type="Gene3D" id="3.30.360.10">
    <property type="entry name" value="Dihydrodipicolinate Reductase, domain 2"/>
    <property type="match status" value="1"/>
</dbReference>
<evidence type="ECO:0000259" key="1">
    <source>
        <dbReference type="Pfam" id="PF01408"/>
    </source>
</evidence>
<evidence type="ECO:0000313" key="3">
    <source>
        <dbReference type="EMBL" id="GHO93537.1"/>
    </source>
</evidence>
<gene>
    <name evidence="3" type="ORF">KSF_035850</name>
</gene>